<gene>
    <name evidence="1" type="ORF">BK662_15705</name>
</gene>
<dbReference type="AlphaFoldDB" id="A0A423HP09"/>
<evidence type="ECO:0000313" key="2">
    <source>
        <dbReference type="Proteomes" id="UP000284002"/>
    </source>
</evidence>
<comment type="caution">
    <text evidence="1">The sequence shown here is derived from an EMBL/GenBank/DDBJ whole genome shotgun (WGS) entry which is preliminary data.</text>
</comment>
<sequence length="72" mass="8232">MDDMGFIGRKPAHLMVELKVDPQQSRGVPIAFMHPHHFQFERHVQAIFKGAFASRSRLKRAIEFTMADVGIP</sequence>
<accession>A0A423HP09</accession>
<dbReference type="Proteomes" id="UP000284002">
    <property type="component" value="Unassembled WGS sequence"/>
</dbReference>
<protein>
    <submittedName>
        <fullName evidence="1">Uncharacterized protein</fullName>
    </submittedName>
</protein>
<evidence type="ECO:0000313" key="1">
    <source>
        <dbReference type="EMBL" id="RON14939.1"/>
    </source>
</evidence>
<proteinExistence type="predicted"/>
<organism evidence="1 2">
    <name type="scientific">Pseudomonas frederiksbergensis</name>
    <dbReference type="NCBI Taxonomy" id="104087"/>
    <lineage>
        <taxon>Bacteria</taxon>
        <taxon>Pseudomonadati</taxon>
        <taxon>Pseudomonadota</taxon>
        <taxon>Gammaproteobacteria</taxon>
        <taxon>Pseudomonadales</taxon>
        <taxon>Pseudomonadaceae</taxon>
        <taxon>Pseudomonas</taxon>
    </lineage>
</organism>
<dbReference type="EMBL" id="MOBM01000020">
    <property type="protein sequence ID" value="RON14939.1"/>
    <property type="molecule type" value="Genomic_DNA"/>
</dbReference>
<reference evidence="1 2" key="1">
    <citation type="submission" date="2016-10" db="EMBL/GenBank/DDBJ databases">
        <title>Comparative genome analysis of multiple Pseudomonas spp. focuses on biocontrol and plant growth promoting traits.</title>
        <authorList>
            <person name="Tao X.-Y."/>
            <person name="Taylor C.G."/>
        </authorList>
    </citation>
    <scope>NUCLEOTIDE SEQUENCE [LARGE SCALE GENOMIC DNA]</scope>
    <source>
        <strain evidence="1 2">36C6</strain>
    </source>
</reference>
<name>A0A423HP09_9PSED</name>